<dbReference type="PANTHER" id="PTHR43820:SF6">
    <property type="entry name" value="ABC TRANSPORTER ATP-BINDING PROTEIN"/>
    <property type="match status" value="1"/>
</dbReference>
<dbReference type="PROSITE" id="PS50893">
    <property type="entry name" value="ABC_TRANSPORTER_2"/>
    <property type="match status" value="1"/>
</dbReference>
<dbReference type="EMBL" id="JBHSFP010000001">
    <property type="protein sequence ID" value="MFC4529679.1"/>
    <property type="molecule type" value="Genomic_DNA"/>
</dbReference>
<evidence type="ECO:0000256" key="4">
    <source>
        <dbReference type="ARBA" id="ARBA00022840"/>
    </source>
</evidence>
<dbReference type="SUPFAM" id="SSF52540">
    <property type="entry name" value="P-loop containing nucleoside triphosphate hydrolases"/>
    <property type="match status" value="1"/>
</dbReference>
<keyword evidence="4 7" id="KW-0067">ATP-binding</keyword>
<dbReference type="InterPro" id="IPR003439">
    <property type="entry name" value="ABC_transporter-like_ATP-bd"/>
</dbReference>
<dbReference type="PANTHER" id="PTHR43820">
    <property type="entry name" value="HIGH-AFFINITY BRANCHED-CHAIN AMINO ACID TRANSPORT ATP-BINDING PROTEIN LIVF"/>
    <property type="match status" value="1"/>
</dbReference>
<protein>
    <submittedName>
        <fullName evidence="7">ABC transporter ATP-binding protein</fullName>
    </submittedName>
</protein>
<evidence type="ECO:0000259" key="6">
    <source>
        <dbReference type="PROSITE" id="PS50893"/>
    </source>
</evidence>
<dbReference type="SMART" id="SM00382">
    <property type="entry name" value="AAA"/>
    <property type="match status" value="1"/>
</dbReference>
<gene>
    <name evidence="7" type="ORF">ACFO60_02790</name>
</gene>
<feature type="domain" description="ABC transporter" evidence="6">
    <location>
        <begin position="2"/>
        <end position="216"/>
    </location>
</feature>
<dbReference type="InterPro" id="IPR003593">
    <property type="entry name" value="AAA+_ATPase"/>
</dbReference>
<keyword evidence="2" id="KW-0813">Transport</keyword>
<comment type="similarity">
    <text evidence="1">Belongs to the ABC transporter superfamily.</text>
</comment>
<organism evidence="7 8">
    <name type="scientific">Sphaerisporangium dianthi</name>
    <dbReference type="NCBI Taxonomy" id="1436120"/>
    <lineage>
        <taxon>Bacteria</taxon>
        <taxon>Bacillati</taxon>
        <taxon>Actinomycetota</taxon>
        <taxon>Actinomycetes</taxon>
        <taxon>Streptosporangiales</taxon>
        <taxon>Streptosporangiaceae</taxon>
        <taxon>Sphaerisporangium</taxon>
    </lineage>
</organism>
<evidence type="ECO:0000313" key="8">
    <source>
        <dbReference type="Proteomes" id="UP001596004"/>
    </source>
</evidence>
<evidence type="ECO:0000256" key="1">
    <source>
        <dbReference type="ARBA" id="ARBA00005417"/>
    </source>
</evidence>
<dbReference type="InterPro" id="IPR017871">
    <property type="entry name" value="ABC_transporter-like_CS"/>
</dbReference>
<dbReference type="Pfam" id="PF00005">
    <property type="entry name" value="ABC_tran"/>
    <property type="match status" value="1"/>
</dbReference>
<dbReference type="GO" id="GO:0005524">
    <property type="term" value="F:ATP binding"/>
    <property type="evidence" value="ECO:0007669"/>
    <property type="project" value="UniProtKB-KW"/>
</dbReference>
<dbReference type="Proteomes" id="UP001596004">
    <property type="component" value="Unassembled WGS sequence"/>
</dbReference>
<reference evidence="8" key="1">
    <citation type="journal article" date="2019" name="Int. J. Syst. Evol. Microbiol.">
        <title>The Global Catalogue of Microorganisms (GCM) 10K type strain sequencing project: providing services to taxonomists for standard genome sequencing and annotation.</title>
        <authorList>
            <consortium name="The Broad Institute Genomics Platform"/>
            <consortium name="The Broad Institute Genome Sequencing Center for Infectious Disease"/>
            <person name="Wu L."/>
            <person name="Ma J."/>
        </authorList>
    </citation>
    <scope>NUCLEOTIDE SEQUENCE [LARGE SCALE GENOMIC DNA]</scope>
    <source>
        <strain evidence="8">CGMCC 4.7132</strain>
    </source>
</reference>
<dbReference type="Gene3D" id="3.40.50.300">
    <property type="entry name" value="P-loop containing nucleotide triphosphate hydrolases"/>
    <property type="match status" value="1"/>
</dbReference>
<keyword evidence="3" id="KW-0547">Nucleotide-binding</keyword>
<dbReference type="InterPro" id="IPR027417">
    <property type="entry name" value="P-loop_NTPase"/>
</dbReference>
<accession>A0ABV9C9I3</accession>
<evidence type="ECO:0000256" key="2">
    <source>
        <dbReference type="ARBA" id="ARBA00022448"/>
    </source>
</evidence>
<keyword evidence="5" id="KW-0029">Amino-acid transport</keyword>
<name>A0ABV9C9I3_9ACTN</name>
<evidence type="ECO:0000256" key="5">
    <source>
        <dbReference type="ARBA" id="ARBA00022970"/>
    </source>
</evidence>
<dbReference type="InterPro" id="IPR052156">
    <property type="entry name" value="BCAA_Transport_ATP-bd_LivF"/>
</dbReference>
<comment type="caution">
    <text evidence="7">The sequence shown here is derived from an EMBL/GenBank/DDBJ whole genome shotgun (WGS) entry which is preliminary data.</text>
</comment>
<evidence type="ECO:0000313" key="7">
    <source>
        <dbReference type="EMBL" id="MFC4529679.1"/>
    </source>
</evidence>
<dbReference type="RefSeq" id="WP_380836336.1">
    <property type="nucleotide sequence ID" value="NZ_JBHSFP010000001.1"/>
</dbReference>
<keyword evidence="8" id="KW-1185">Reference proteome</keyword>
<sequence length="223" mass="23788">MIEISDLVVTYGSATALDHVRLSVRRGEMVALLGPNGAGKSTLADTLSGIVSPASGTVEVAGRLAHIPEGRQLFPDLTVEDNLVLGGWRAGARDPAPVFEILPRLAELRRRRAGVLSGGEQQMVAFGRALMSRPEVLVVDELSLGLAPIATRDLAAHLVELNRDQGLTVLLIEQNARLAFGVCERAYVLEAGRIVAEGPCAELAEDPRVARAYLGGSIEEPRR</sequence>
<proteinExistence type="inferred from homology"/>
<dbReference type="PROSITE" id="PS00211">
    <property type="entry name" value="ABC_TRANSPORTER_1"/>
    <property type="match status" value="1"/>
</dbReference>
<evidence type="ECO:0000256" key="3">
    <source>
        <dbReference type="ARBA" id="ARBA00022741"/>
    </source>
</evidence>